<gene>
    <name evidence="4" type="ORF">H0235_010879</name>
</gene>
<dbReference type="PANTHER" id="PTHR28573:SF1">
    <property type="entry name" value="SPINDLE AND KINETOCHORE-ASSOCIATED PROTEIN 1"/>
    <property type="match status" value="1"/>
</dbReference>
<dbReference type="PANTHER" id="PTHR28573">
    <property type="entry name" value="SPINDLE AND KINETOCHORE-ASSOCIATED PROTEIN 1"/>
    <property type="match status" value="1"/>
</dbReference>
<evidence type="ECO:0000313" key="5">
    <source>
        <dbReference type="Proteomes" id="UP000600918"/>
    </source>
</evidence>
<dbReference type="GO" id="GO:0007059">
    <property type="term" value="P:chromosome segregation"/>
    <property type="evidence" value="ECO:0007669"/>
    <property type="project" value="InterPro"/>
</dbReference>
<dbReference type="AlphaFoldDB" id="A0A834NXT1"/>
<evidence type="ECO:0000256" key="2">
    <source>
        <dbReference type="ARBA" id="ARBA00047182"/>
    </source>
</evidence>
<dbReference type="Gene3D" id="2.60.120.650">
    <property type="entry name" value="Cupin"/>
    <property type="match status" value="1"/>
</dbReference>
<reference evidence="4" key="1">
    <citation type="journal article" date="2020" name="G3 (Bethesda)">
        <title>High-Quality Assemblies for Three Invasive Social Wasps from the &lt;i&gt;Vespula&lt;/i&gt; Genus.</title>
        <authorList>
            <person name="Harrop T.W.R."/>
            <person name="Guhlin J."/>
            <person name="McLaughlin G.M."/>
            <person name="Permina E."/>
            <person name="Stockwell P."/>
            <person name="Gilligan J."/>
            <person name="Le Lec M.F."/>
            <person name="Gruber M.A.M."/>
            <person name="Quinn O."/>
            <person name="Lovegrove M."/>
            <person name="Duncan E.J."/>
            <person name="Remnant E.J."/>
            <person name="Van Eeckhoven J."/>
            <person name="Graham B."/>
            <person name="Knapp R.A."/>
            <person name="Langford K.W."/>
            <person name="Kronenberg Z."/>
            <person name="Press M.O."/>
            <person name="Eacker S.M."/>
            <person name="Wilson-Rankin E.E."/>
            <person name="Purcell J."/>
            <person name="Lester P.J."/>
            <person name="Dearden P.K."/>
        </authorList>
    </citation>
    <scope>NUCLEOTIDE SEQUENCE</scope>
    <source>
        <strain evidence="4">Volc-1</strain>
    </source>
</reference>
<dbReference type="GO" id="GO:0000278">
    <property type="term" value="P:mitotic cell cycle"/>
    <property type="evidence" value="ECO:0007669"/>
    <property type="project" value="TreeGrafter"/>
</dbReference>
<dbReference type="GO" id="GO:0000940">
    <property type="term" value="C:outer kinetochore"/>
    <property type="evidence" value="ECO:0007669"/>
    <property type="project" value="TreeGrafter"/>
</dbReference>
<organism evidence="4 5">
    <name type="scientific">Vespula pensylvanica</name>
    <name type="common">Western yellow jacket</name>
    <name type="synonym">Wasp</name>
    <dbReference type="NCBI Taxonomy" id="30213"/>
    <lineage>
        <taxon>Eukaryota</taxon>
        <taxon>Metazoa</taxon>
        <taxon>Ecdysozoa</taxon>
        <taxon>Arthropoda</taxon>
        <taxon>Hexapoda</taxon>
        <taxon>Insecta</taxon>
        <taxon>Pterygota</taxon>
        <taxon>Neoptera</taxon>
        <taxon>Endopterygota</taxon>
        <taxon>Hymenoptera</taxon>
        <taxon>Apocrita</taxon>
        <taxon>Aculeata</taxon>
        <taxon>Vespoidea</taxon>
        <taxon>Vespidae</taxon>
        <taxon>Vespinae</taxon>
        <taxon>Vespula</taxon>
    </lineage>
</organism>
<accession>A0A834NXT1</accession>
<evidence type="ECO:0000256" key="1">
    <source>
        <dbReference type="ARBA" id="ARBA00006836"/>
    </source>
</evidence>
<evidence type="ECO:0000256" key="3">
    <source>
        <dbReference type="ARBA" id="ARBA00047202"/>
    </source>
</evidence>
<name>A0A834NXT1_VESPE</name>
<comment type="caution">
    <text evidence="4">The sequence shown here is derived from an EMBL/GenBank/DDBJ whole genome shotgun (WGS) entry which is preliminary data.</text>
</comment>
<dbReference type="Proteomes" id="UP000600918">
    <property type="component" value="Unassembled WGS sequence"/>
</dbReference>
<dbReference type="GO" id="GO:0051301">
    <property type="term" value="P:cell division"/>
    <property type="evidence" value="ECO:0007669"/>
    <property type="project" value="InterPro"/>
</dbReference>
<dbReference type="Pfam" id="PF07160">
    <property type="entry name" value="SKA1"/>
    <property type="match status" value="1"/>
</dbReference>
<dbReference type="InterPro" id="IPR042031">
    <property type="entry name" value="SKA1_MBD_sf"/>
</dbReference>
<dbReference type="GO" id="GO:0008017">
    <property type="term" value="F:microtubule binding"/>
    <property type="evidence" value="ECO:0007669"/>
    <property type="project" value="InterPro"/>
</dbReference>
<dbReference type="InterPro" id="IPR009829">
    <property type="entry name" value="SKA1"/>
</dbReference>
<dbReference type="EMBL" id="JACSDY010000009">
    <property type="protein sequence ID" value="KAF7420582.1"/>
    <property type="molecule type" value="Genomic_DNA"/>
</dbReference>
<sequence length="627" mass="72712">MECELSIENMLESQCEILDRLQMETTFIKSRNNLKEILMFIRDSILNISSGVCILRKYLDRLKENNNSSQKMLLLYQHLNEKILDMYKNIPEELLTAYANNNKSESMQSISNVCSVTNSSHIPIADKDKQKNVAVNDMADVQASTIKDCKKALFNEPEYPKISLMKEEEFDQLPKYMIGRQSLQMINGLINSINLVLKAKYSLLSAGKVVARKKGDLDLYLYYKKQDIICEGNECKYFFTAEDYERYVKVKLDRRYEDLVKENEKMSSSKCVKQPRKAYTKEQHEMSHSEKLRLIDDELNSFYKYCQQAGFTEEEMDIICQPLVAAMRRSWLQLVFRGTLILVVLGTLACLAAQLDFVGTHFTALSRLLLIKVLPIWNWQPLYYENCMINNPFYNDYTITEEDCVTCEALETIDRLSDVRYRSLVDNYLSRDAPAIITDAMDTWAVMNTDYFWFDNITHLYLENERLMETVPCALTSNLRTGSSDLAAFLRRVHSPEVAKWFVHWQNCDINAVKVLRKYYQRPYFLSSTVSPAHFNWVLMSSDYNSPSYKKVELDSGLIALAQLRGATQLRLTPINPCNSSCPELIADLHQGEMLVFTNLMWTLEYAPMRGLDNIAILTETVWEEDS</sequence>
<keyword evidence="5" id="KW-1185">Reference proteome</keyword>
<dbReference type="GO" id="GO:0005876">
    <property type="term" value="C:spindle microtubule"/>
    <property type="evidence" value="ECO:0007669"/>
    <property type="project" value="TreeGrafter"/>
</dbReference>
<comment type="similarity">
    <text evidence="1">Belongs to the SKA1 family.</text>
</comment>
<dbReference type="Gene3D" id="1.10.10.1890">
    <property type="entry name" value="Ska1 microtubule binding domain-like"/>
    <property type="match status" value="1"/>
</dbReference>
<protein>
    <recommendedName>
        <fullName evidence="2">SKA complex subunit 1</fullName>
    </recommendedName>
    <alternativeName>
        <fullName evidence="3">Spindle and kinetochore-associated protein 1</fullName>
    </alternativeName>
</protein>
<evidence type="ECO:0000313" key="4">
    <source>
        <dbReference type="EMBL" id="KAF7420582.1"/>
    </source>
</evidence>
<proteinExistence type="inferred from homology"/>
<dbReference type="GO" id="GO:0031110">
    <property type="term" value="P:regulation of microtubule polymerization or depolymerization"/>
    <property type="evidence" value="ECO:0007669"/>
    <property type="project" value="TreeGrafter"/>
</dbReference>
<dbReference type="GO" id="GO:0072686">
    <property type="term" value="C:mitotic spindle"/>
    <property type="evidence" value="ECO:0007669"/>
    <property type="project" value="TreeGrafter"/>
</dbReference>